<sequence length="258" mass="28302">MIPVLRGRILPASLQHAILQPQRHPLLYQSLRGNNSSLPGSSPSSSNLITGARSGSACCAPLHRWLVSLDPPPTCRRWQTKRAFFLVSRFRAIQSPVIHAEAPGAVLLTHQNHWRRPVTVRLLDYSLRCHFVHPALHLFPLGQQNTSERLIDWQDVGVLGQRCKTKVMVTSTARSTNNIFLIWPGVSLAGLLTAKSTRYVGSAHSTLSAPLPAPFEPLFTAFSCARADVVTFPFPPSFGARHRSPSPSSATTTEEGPP</sequence>
<organism evidence="2 3">
    <name type="scientific">Scylla paramamosain</name>
    <name type="common">Mud crab</name>
    <dbReference type="NCBI Taxonomy" id="85552"/>
    <lineage>
        <taxon>Eukaryota</taxon>
        <taxon>Metazoa</taxon>
        <taxon>Ecdysozoa</taxon>
        <taxon>Arthropoda</taxon>
        <taxon>Crustacea</taxon>
        <taxon>Multicrustacea</taxon>
        <taxon>Malacostraca</taxon>
        <taxon>Eumalacostraca</taxon>
        <taxon>Eucarida</taxon>
        <taxon>Decapoda</taxon>
        <taxon>Pleocyemata</taxon>
        <taxon>Brachyura</taxon>
        <taxon>Eubrachyura</taxon>
        <taxon>Portunoidea</taxon>
        <taxon>Portunidae</taxon>
        <taxon>Portuninae</taxon>
        <taxon>Scylla</taxon>
    </lineage>
</organism>
<evidence type="ECO:0000313" key="3">
    <source>
        <dbReference type="Proteomes" id="UP001487740"/>
    </source>
</evidence>
<gene>
    <name evidence="2" type="ORF">O3P69_007724</name>
</gene>
<keyword evidence="3" id="KW-1185">Reference proteome</keyword>
<reference evidence="2 3" key="1">
    <citation type="submission" date="2023-03" db="EMBL/GenBank/DDBJ databases">
        <title>High-quality genome of Scylla paramamosain provides insights in environmental adaptation.</title>
        <authorList>
            <person name="Zhang L."/>
        </authorList>
    </citation>
    <scope>NUCLEOTIDE SEQUENCE [LARGE SCALE GENOMIC DNA]</scope>
    <source>
        <strain evidence="2">LZ_2023a</strain>
        <tissue evidence="2">Muscle</tissue>
    </source>
</reference>
<proteinExistence type="predicted"/>
<name>A0AAW0UX14_SCYPA</name>
<dbReference type="AlphaFoldDB" id="A0AAW0UX14"/>
<dbReference type="Proteomes" id="UP001487740">
    <property type="component" value="Unassembled WGS sequence"/>
</dbReference>
<dbReference type="EMBL" id="JARAKH010000004">
    <property type="protein sequence ID" value="KAK8404668.1"/>
    <property type="molecule type" value="Genomic_DNA"/>
</dbReference>
<protein>
    <submittedName>
        <fullName evidence="2">Uncharacterized protein</fullName>
    </submittedName>
</protein>
<feature type="compositionally biased region" description="Low complexity" evidence="1">
    <location>
        <begin position="245"/>
        <end position="258"/>
    </location>
</feature>
<comment type="caution">
    <text evidence="2">The sequence shown here is derived from an EMBL/GenBank/DDBJ whole genome shotgun (WGS) entry which is preliminary data.</text>
</comment>
<feature type="region of interest" description="Disordered" evidence="1">
    <location>
        <begin position="239"/>
        <end position="258"/>
    </location>
</feature>
<evidence type="ECO:0000256" key="1">
    <source>
        <dbReference type="SAM" id="MobiDB-lite"/>
    </source>
</evidence>
<evidence type="ECO:0000313" key="2">
    <source>
        <dbReference type="EMBL" id="KAK8404668.1"/>
    </source>
</evidence>
<accession>A0AAW0UX14</accession>